<dbReference type="AlphaFoldDB" id="A0A2G9UGR2"/>
<keyword evidence="1" id="KW-0472">Membrane</keyword>
<sequence length="188" mass="21470">MGVFTAAQLLGNDGQTRWWWITRARTFPFAIRLVTTVHTKICQDRFHRTDIPVPIDSLWSCCRVYYPNDTRPTEIAYGCAEGDYCCGYDCCQEGTFFTSLFRLLVFILVMSVLGVICIEAVRWALNFLANTYLLCVPSLNESNLAQMPYCCDANVYCAFYVLNETGAAKSVKKNLRCHKQVMFSNFLV</sequence>
<feature type="transmembrane region" description="Helical" evidence="1">
    <location>
        <begin position="103"/>
        <end position="125"/>
    </location>
</feature>
<keyword evidence="1" id="KW-0812">Transmembrane</keyword>
<keyword evidence="4" id="KW-1185">Reference proteome</keyword>
<keyword evidence="1" id="KW-1133">Transmembrane helix</keyword>
<proteinExistence type="predicted"/>
<evidence type="ECO:0000259" key="2">
    <source>
        <dbReference type="Pfam" id="PF01705"/>
    </source>
</evidence>
<gene>
    <name evidence="3" type="ORF">TELCIR_09510</name>
</gene>
<accession>A0A2G9UGR2</accession>
<protein>
    <recommendedName>
        <fullName evidence="2">CX domain-containing protein</fullName>
    </recommendedName>
</protein>
<feature type="domain" description="CX" evidence="2">
    <location>
        <begin position="62"/>
        <end position="92"/>
    </location>
</feature>
<dbReference type="InterPro" id="IPR002619">
    <property type="entry name" value="CX"/>
</dbReference>
<name>A0A2G9UGR2_TELCI</name>
<dbReference type="EMBL" id="KZ346973">
    <property type="protein sequence ID" value="PIO68690.1"/>
    <property type="molecule type" value="Genomic_DNA"/>
</dbReference>
<dbReference type="Proteomes" id="UP000230423">
    <property type="component" value="Unassembled WGS sequence"/>
</dbReference>
<organism evidence="3 4">
    <name type="scientific">Teladorsagia circumcincta</name>
    <name type="common">Brown stomach worm</name>
    <name type="synonym">Ostertagia circumcincta</name>
    <dbReference type="NCBI Taxonomy" id="45464"/>
    <lineage>
        <taxon>Eukaryota</taxon>
        <taxon>Metazoa</taxon>
        <taxon>Ecdysozoa</taxon>
        <taxon>Nematoda</taxon>
        <taxon>Chromadorea</taxon>
        <taxon>Rhabditida</taxon>
        <taxon>Rhabditina</taxon>
        <taxon>Rhabditomorpha</taxon>
        <taxon>Strongyloidea</taxon>
        <taxon>Trichostrongylidae</taxon>
        <taxon>Teladorsagia</taxon>
    </lineage>
</organism>
<evidence type="ECO:0000256" key="1">
    <source>
        <dbReference type="SAM" id="Phobius"/>
    </source>
</evidence>
<reference evidence="3 4" key="1">
    <citation type="submission" date="2015-09" db="EMBL/GenBank/DDBJ databases">
        <title>Draft genome of the parasitic nematode Teladorsagia circumcincta isolate WARC Sus (inbred).</title>
        <authorList>
            <person name="Mitreva M."/>
        </authorList>
    </citation>
    <scope>NUCLEOTIDE SEQUENCE [LARGE SCALE GENOMIC DNA]</scope>
    <source>
        <strain evidence="3 4">S</strain>
    </source>
</reference>
<dbReference type="Pfam" id="PF01705">
    <property type="entry name" value="CX"/>
    <property type="match status" value="1"/>
</dbReference>
<evidence type="ECO:0000313" key="3">
    <source>
        <dbReference type="EMBL" id="PIO68690.1"/>
    </source>
</evidence>
<evidence type="ECO:0000313" key="4">
    <source>
        <dbReference type="Proteomes" id="UP000230423"/>
    </source>
</evidence>